<dbReference type="Pfam" id="PF01351">
    <property type="entry name" value="RNase_HII"/>
    <property type="match status" value="1"/>
</dbReference>
<dbReference type="PANTHER" id="PTHR10954">
    <property type="entry name" value="RIBONUCLEASE H2 SUBUNIT A"/>
    <property type="match status" value="1"/>
</dbReference>
<organism evidence="15 16">
    <name type="scientific">Candidatus Phytoplasma meliae</name>
    <dbReference type="NCBI Taxonomy" id="1848402"/>
    <lineage>
        <taxon>Bacteria</taxon>
        <taxon>Bacillati</taxon>
        <taxon>Mycoplasmatota</taxon>
        <taxon>Mollicutes</taxon>
        <taxon>Acholeplasmatales</taxon>
        <taxon>Acholeplasmataceae</taxon>
        <taxon>Candidatus Phytoplasma</taxon>
        <taxon>16SrXIII (Mexican periwinkle virescence group)</taxon>
    </lineage>
</organism>
<evidence type="ECO:0000256" key="2">
    <source>
        <dbReference type="ARBA" id="ARBA00001946"/>
    </source>
</evidence>
<name>A0ABS5CYC4_9MOLU</name>
<keyword evidence="8 12" id="KW-0479">Metal-binding</keyword>
<accession>A0ABS5CYC4</accession>
<dbReference type="InterPro" id="IPR036397">
    <property type="entry name" value="RNaseH_sf"/>
</dbReference>
<keyword evidence="16" id="KW-1185">Reference proteome</keyword>
<evidence type="ECO:0000256" key="3">
    <source>
        <dbReference type="ARBA" id="ARBA00004065"/>
    </source>
</evidence>
<comment type="caution">
    <text evidence="15">The sequence shown here is derived from an EMBL/GenBank/DDBJ whole genome shotgun (WGS) entry which is preliminary data.</text>
</comment>
<dbReference type="InterPro" id="IPR012337">
    <property type="entry name" value="RNaseH-like_sf"/>
</dbReference>
<evidence type="ECO:0000256" key="11">
    <source>
        <dbReference type="ARBA" id="ARBA00022842"/>
    </source>
</evidence>
<proteinExistence type="inferred from homology"/>
<evidence type="ECO:0000256" key="6">
    <source>
        <dbReference type="ARBA" id="ARBA00022490"/>
    </source>
</evidence>
<evidence type="ECO:0000256" key="7">
    <source>
        <dbReference type="ARBA" id="ARBA00022722"/>
    </source>
</evidence>
<evidence type="ECO:0000256" key="12">
    <source>
        <dbReference type="PROSITE-ProRule" id="PRU01319"/>
    </source>
</evidence>
<dbReference type="InterPro" id="IPR024568">
    <property type="entry name" value="RNase_HIII_N"/>
</dbReference>
<dbReference type="Proteomes" id="UP001195571">
    <property type="component" value="Unassembled WGS sequence"/>
</dbReference>
<evidence type="ECO:0000256" key="9">
    <source>
        <dbReference type="ARBA" id="ARBA00022759"/>
    </source>
</evidence>
<reference evidence="15" key="1">
    <citation type="submission" date="2021-04" db="EMBL/GenBank/DDBJ databases">
        <title>Genomic features of Candidatus Phytoplasma meliae isolate ChTYXIII (1SrXIII-G).</title>
        <authorList>
            <person name="Fernandez F.D."/>
            <person name="Conci L.R."/>
        </authorList>
    </citation>
    <scope>NUCLEOTIDE SEQUENCE [LARGE SCALE GENOMIC DNA]</scope>
    <source>
        <strain evidence="15">ChTYXIII-Mo</strain>
    </source>
</reference>
<dbReference type="InterPro" id="IPR001352">
    <property type="entry name" value="RNase_HII/HIII"/>
</dbReference>
<dbReference type="Gene3D" id="3.30.420.10">
    <property type="entry name" value="Ribonuclease H-like superfamily/Ribonuclease H"/>
    <property type="match status" value="1"/>
</dbReference>
<evidence type="ECO:0000256" key="5">
    <source>
        <dbReference type="ARBA" id="ARBA00008378"/>
    </source>
</evidence>
<dbReference type="NCBIfam" id="TIGR00716">
    <property type="entry name" value="rnhC"/>
    <property type="match status" value="1"/>
</dbReference>
<feature type="binding site" evidence="12">
    <location>
        <position position="210"/>
    </location>
    <ligand>
        <name>a divalent metal cation</name>
        <dbReference type="ChEBI" id="CHEBI:60240"/>
    </ligand>
</feature>
<sequence length="314" mass="36126">MSNYVLKLDTSQFLKIKKFYHKQLQATSNKDVAFVVCDIDDKITVYRNHTLLVQGNKALVKMNFLKKLLQIPLQETNNSHNLNDVFPKKTQDYHLSKNYYLESIGSDEVGTGDVFGPVVVCCVYLSPQNIIFLKKVDLILESKKLSDQKILQMAPLMVKNLLFSVETMMPEDYNKVIHKYNLNKIKALLHNQAIQKTVAKVPHQVVVILDQFCKPQNYFQYLKDETTVYQTIHFETKADSYYLSVAAASIIARYFFLMAIDKIGELVATSLKLGATKAVDQQIALIVKRYGYDILKKIAKCNFKNITHKIHQYL</sequence>
<feature type="binding site" evidence="12">
    <location>
        <position position="108"/>
    </location>
    <ligand>
        <name>a divalent metal cation</name>
        <dbReference type="ChEBI" id="CHEBI:60240"/>
    </ligand>
</feature>
<evidence type="ECO:0000256" key="10">
    <source>
        <dbReference type="ARBA" id="ARBA00022801"/>
    </source>
</evidence>
<comment type="function">
    <text evidence="3 13">Endonuclease that specifically degrades the RNA of RNA-DNA hybrids.</text>
</comment>
<keyword evidence="9 12" id="KW-0255">Endonuclease</keyword>
<keyword evidence="10 12" id="KW-0378">Hydrolase</keyword>
<gene>
    <name evidence="15" type="primary">rnhC</name>
    <name evidence="15" type="ORF">CHTY_001915</name>
</gene>
<dbReference type="RefSeq" id="WP_203552238.1">
    <property type="nucleotide sequence ID" value="NZ_JACAOD020000007.1"/>
</dbReference>
<evidence type="ECO:0000313" key="15">
    <source>
        <dbReference type="EMBL" id="MBP5835975.1"/>
    </source>
</evidence>
<comment type="cofactor">
    <cofactor evidence="2">
        <name>Mg(2+)</name>
        <dbReference type="ChEBI" id="CHEBI:18420"/>
    </cofactor>
</comment>
<keyword evidence="11" id="KW-0460">Magnesium</keyword>
<evidence type="ECO:0000256" key="4">
    <source>
        <dbReference type="ARBA" id="ARBA00004496"/>
    </source>
</evidence>
<dbReference type="PIRSF" id="PIRSF037748">
    <property type="entry name" value="RnhC"/>
    <property type="match status" value="1"/>
</dbReference>
<dbReference type="Gene3D" id="3.30.310.10">
    <property type="entry name" value="TATA-Binding Protein"/>
    <property type="match status" value="1"/>
</dbReference>
<feature type="binding site" evidence="12">
    <location>
        <position position="107"/>
    </location>
    <ligand>
        <name>a divalent metal cation</name>
        <dbReference type="ChEBI" id="CHEBI:60240"/>
    </ligand>
</feature>
<evidence type="ECO:0000259" key="14">
    <source>
        <dbReference type="PROSITE" id="PS51975"/>
    </source>
</evidence>
<evidence type="ECO:0000256" key="1">
    <source>
        <dbReference type="ARBA" id="ARBA00000077"/>
    </source>
</evidence>
<keyword evidence="6" id="KW-0963">Cytoplasm</keyword>
<dbReference type="InterPro" id="IPR012295">
    <property type="entry name" value="TBP_dom_sf"/>
</dbReference>
<feature type="domain" description="RNase H type-2" evidence="14">
    <location>
        <begin position="101"/>
        <end position="314"/>
    </location>
</feature>
<dbReference type="PROSITE" id="PS51975">
    <property type="entry name" value="RNASE_H_2"/>
    <property type="match status" value="1"/>
</dbReference>
<evidence type="ECO:0000256" key="13">
    <source>
        <dbReference type="RuleBase" id="RU003515"/>
    </source>
</evidence>
<comment type="subcellular location">
    <subcellularLocation>
        <location evidence="4">Cytoplasm</location>
    </subcellularLocation>
</comment>
<dbReference type="EMBL" id="JACAOD020000007">
    <property type="protein sequence ID" value="MBP5835975.1"/>
    <property type="molecule type" value="Genomic_DNA"/>
</dbReference>
<dbReference type="SUPFAM" id="SSF53098">
    <property type="entry name" value="Ribonuclease H-like"/>
    <property type="match status" value="1"/>
</dbReference>
<dbReference type="CDD" id="cd06590">
    <property type="entry name" value="RNase_HII_bacteria_HIII_like"/>
    <property type="match status" value="1"/>
</dbReference>
<evidence type="ECO:0000256" key="8">
    <source>
        <dbReference type="ARBA" id="ARBA00022723"/>
    </source>
</evidence>
<comment type="cofactor">
    <cofactor evidence="12">
        <name>Mn(2+)</name>
        <dbReference type="ChEBI" id="CHEBI:29035"/>
    </cofactor>
    <cofactor evidence="12">
        <name>Mg(2+)</name>
        <dbReference type="ChEBI" id="CHEBI:18420"/>
    </cofactor>
    <text evidence="12">Manganese or magnesium. Binds 1 divalent metal ion per monomer in the absence of substrate. May bind a second metal ion after substrate binding.</text>
</comment>
<dbReference type="Pfam" id="PF11858">
    <property type="entry name" value="DUF3378"/>
    <property type="match status" value="1"/>
</dbReference>
<comment type="similarity">
    <text evidence="5">Belongs to the RNase HII family. RnhC subfamily.</text>
</comment>
<dbReference type="PANTHER" id="PTHR10954:SF23">
    <property type="entry name" value="RIBONUCLEASE"/>
    <property type="match status" value="1"/>
</dbReference>
<dbReference type="InterPro" id="IPR004641">
    <property type="entry name" value="RNase_HIII"/>
</dbReference>
<evidence type="ECO:0000313" key="16">
    <source>
        <dbReference type="Proteomes" id="UP001195571"/>
    </source>
</evidence>
<dbReference type="InterPro" id="IPR024567">
    <property type="entry name" value="RNase_HII/HIII_dom"/>
</dbReference>
<comment type="catalytic activity">
    <reaction evidence="1 12 13">
        <text>Endonucleolytic cleavage to 5'-phosphomonoester.</text>
        <dbReference type="EC" id="3.1.26.4"/>
    </reaction>
</comment>
<dbReference type="EC" id="3.1.26.4" evidence="13"/>
<keyword evidence="7 12" id="KW-0540">Nuclease</keyword>
<protein>
    <recommendedName>
        <fullName evidence="13">Ribonuclease</fullName>
        <ecNumber evidence="13">3.1.26.4</ecNumber>
    </recommendedName>
</protein>